<comment type="cofactor">
    <cofactor evidence="2">
        <name>Mn(2+)</name>
        <dbReference type="ChEBI" id="CHEBI:29035"/>
    </cofactor>
</comment>
<organism evidence="11 12">
    <name type="scientific">Porphyridium purpureum</name>
    <name type="common">Red alga</name>
    <name type="synonym">Porphyridium cruentum</name>
    <dbReference type="NCBI Taxonomy" id="35688"/>
    <lineage>
        <taxon>Eukaryota</taxon>
        <taxon>Rhodophyta</taxon>
        <taxon>Bangiophyceae</taxon>
        <taxon>Porphyridiales</taxon>
        <taxon>Porphyridiaceae</taxon>
        <taxon>Porphyridium</taxon>
    </lineage>
</organism>
<dbReference type="EC" id="3.1.3.89" evidence="7"/>
<dbReference type="PANTHER" id="PTHR11845:SF13">
    <property type="entry name" value="5'-DEOXYNUCLEOTIDASE HDDC2"/>
    <property type="match status" value="1"/>
</dbReference>
<keyword evidence="9" id="KW-0378">Hydrolase</keyword>
<sequence length="198" mass="22409">MAANAGSESPPLEAASVIEFLLVCGQLKKTKRTGWVKSGIADCESVSDHMYRMGMISLVLGAELAPELRDRMVKMALVHDLAEAFVGDITPHCGVSAEEKHRMEHEAMHHIAFDVLKGSSVGREIYELWNEYEARETQCARFVMEIDKFEMIVQALEYERQHGKTLQDFFDSTANSFRTPVMQAWAEQVRSMRPTQPE</sequence>
<keyword evidence="12" id="KW-1185">Reference proteome</keyword>
<evidence type="ECO:0000256" key="7">
    <source>
        <dbReference type="ARBA" id="ARBA00012964"/>
    </source>
</evidence>
<dbReference type="Gene3D" id="1.10.3210.10">
    <property type="entry name" value="Hypothetical protein af1432"/>
    <property type="match status" value="1"/>
</dbReference>
<comment type="caution">
    <text evidence="11">The sequence shown here is derived from an EMBL/GenBank/DDBJ whole genome shotgun (WGS) entry which is preliminary data.</text>
</comment>
<dbReference type="SMART" id="SM00471">
    <property type="entry name" value="HDc"/>
    <property type="match status" value="1"/>
</dbReference>
<feature type="domain" description="HD/PDEase" evidence="10">
    <location>
        <begin position="42"/>
        <end position="161"/>
    </location>
</feature>
<proteinExistence type="inferred from homology"/>
<dbReference type="InterPro" id="IPR003607">
    <property type="entry name" value="HD/PDEase_dom"/>
</dbReference>
<dbReference type="Pfam" id="PF13023">
    <property type="entry name" value="HD_3"/>
    <property type="match status" value="1"/>
</dbReference>
<reference evidence="12" key="1">
    <citation type="journal article" date="2019" name="Nat. Commun.">
        <title>Expansion of phycobilisome linker gene families in mesophilic red algae.</title>
        <authorList>
            <person name="Lee J."/>
            <person name="Kim D."/>
            <person name="Bhattacharya D."/>
            <person name="Yoon H.S."/>
        </authorList>
    </citation>
    <scope>NUCLEOTIDE SEQUENCE [LARGE SCALE GENOMIC DNA]</scope>
    <source>
        <strain evidence="12">CCMP 1328</strain>
    </source>
</reference>
<gene>
    <name evidence="11" type="ORF">FVE85_8475</name>
</gene>
<dbReference type="EMBL" id="VRMN01000011">
    <property type="protein sequence ID" value="KAA8491993.1"/>
    <property type="molecule type" value="Genomic_DNA"/>
</dbReference>
<dbReference type="PANTHER" id="PTHR11845">
    <property type="entry name" value="5'-DEOXYNUCLEOTIDASE HDDC2"/>
    <property type="match status" value="1"/>
</dbReference>
<name>A0A5J4YMV7_PORPP</name>
<dbReference type="GO" id="GO:0002953">
    <property type="term" value="F:5'-deoxynucleotidase activity"/>
    <property type="evidence" value="ECO:0007669"/>
    <property type="project" value="UniProtKB-EC"/>
</dbReference>
<dbReference type="OrthoDB" id="10254258at2759"/>
<evidence type="ECO:0000259" key="10">
    <source>
        <dbReference type="SMART" id="SM00471"/>
    </source>
</evidence>
<protein>
    <recommendedName>
        <fullName evidence="7">5'-deoxynucleotidase</fullName>
        <ecNumber evidence="7">3.1.3.89</ecNumber>
    </recommendedName>
</protein>
<dbReference type="InterPro" id="IPR039356">
    <property type="entry name" value="YfbR/HDDC2"/>
</dbReference>
<evidence type="ECO:0000256" key="9">
    <source>
        <dbReference type="ARBA" id="ARBA00022801"/>
    </source>
</evidence>
<evidence type="ECO:0000256" key="4">
    <source>
        <dbReference type="ARBA" id="ARBA00004074"/>
    </source>
</evidence>
<evidence type="ECO:0000256" key="2">
    <source>
        <dbReference type="ARBA" id="ARBA00001936"/>
    </source>
</evidence>
<dbReference type="GO" id="GO:0005737">
    <property type="term" value="C:cytoplasm"/>
    <property type="evidence" value="ECO:0007669"/>
    <property type="project" value="TreeGrafter"/>
</dbReference>
<evidence type="ECO:0000313" key="11">
    <source>
        <dbReference type="EMBL" id="KAA8491993.1"/>
    </source>
</evidence>
<dbReference type="Proteomes" id="UP000324585">
    <property type="component" value="Unassembled WGS sequence"/>
</dbReference>
<evidence type="ECO:0000256" key="1">
    <source>
        <dbReference type="ARBA" id="ARBA00001638"/>
    </source>
</evidence>
<comment type="catalytic activity">
    <reaction evidence="1">
        <text>a 2'-deoxyribonucleoside 5'-phosphate + H2O = a 2'-deoxyribonucleoside + phosphate</text>
        <dbReference type="Rhea" id="RHEA:36167"/>
        <dbReference type="ChEBI" id="CHEBI:15377"/>
        <dbReference type="ChEBI" id="CHEBI:18274"/>
        <dbReference type="ChEBI" id="CHEBI:43474"/>
        <dbReference type="ChEBI" id="CHEBI:65317"/>
        <dbReference type="EC" id="3.1.3.89"/>
    </reaction>
</comment>
<comment type="function">
    <text evidence="4">Catalyzes the dephosphorylation of the nucleoside 5'-monophosphates deoxyadenosine monophosphate (dAMP), deoxycytidine monophosphate (dCMP), deoxyguanosine monophosphate (dGMP) and deoxythymidine monophosphate (dTMP).</text>
</comment>
<evidence type="ECO:0000313" key="12">
    <source>
        <dbReference type="Proteomes" id="UP000324585"/>
    </source>
</evidence>
<evidence type="ECO:0000256" key="6">
    <source>
        <dbReference type="ARBA" id="ARBA00011738"/>
    </source>
</evidence>
<dbReference type="OMA" id="TWRLCLM"/>
<evidence type="ECO:0000256" key="5">
    <source>
        <dbReference type="ARBA" id="ARBA00009999"/>
    </source>
</evidence>
<dbReference type="SUPFAM" id="SSF109604">
    <property type="entry name" value="HD-domain/PDEase-like"/>
    <property type="match status" value="1"/>
</dbReference>
<accession>A0A5J4YMV7</accession>
<dbReference type="InterPro" id="IPR006674">
    <property type="entry name" value="HD_domain"/>
</dbReference>
<dbReference type="FunFam" id="1.10.3210.10:FF:000016">
    <property type="entry name" value="HD domain-containing protein 2"/>
    <property type="match status" value="1"/>
</dbReference>
<dbReference type="GO" id="GO:0046872">
    <property type="term" value="F:metal ion binding"/>
    <property type="evidence" value="ECO:0007669"/>
    <property type="project" value="UniProtKB-KW"/>
</dbReference>
<evidence type="ECO:0000256" key="8">
    <source>
        <dbReference type="ARBA" id="ARBA00022723"/>
    </source>
</evidence>
<dbReference type="AlphaFoldDB" id="A0A5J4YMV7"/>
<evidence type="ECO:0000256" key="3">
    <source>
        <dbReference type="ARBA" id="ARBA00001941"/>
    </source>
</evidence>
<comment type="subunit">
    <text evidence="6">Homodimer.</text>
</comment>
<comment type="cofactor">
    <cofactor evidence="3">
        <name>Co(2+)</name>
        <dbReference type="ChEBI" id="CHEBI:48828"/>
    </cofactor>
</comment>
<keyword evidence="8" id="KW-0479">Metal-binding</keyword>
<comment type="similarity">
    <text evidence="5">Belongs to the HDDC2 family.</text>
</comment>